<dbReference type="AlphaFoldDB" id="A0A4R4UI62"/>
<protein>
    <submittedName>
        <fullName evidence="2">Uncharacterized protein</fullName>
    </submittedName>
</protein>
<name>A0A4R4UI62_9ACTN</name>
<sequence length="232" mass="23530">MRGAEPGYFGAPAQHGPHTPRGAEPGYFGTPVQHVTPGAEPGPHSTPALANWPSFATDPSVAPSPGPGDLAPPPAWPGSPGPYGPAPPPRPPGYDALQAGPPAAPPPSGADDYLPIFAAVESAWFDRNRSDVWSSPQADAGWSAAQAAASPVDDGATPSGLPKRVPRANLVPGTADSASTPKGVAPISRISPDRVRNRLAGFQQGVRAARDDLSTGNTPPLGPRRTPPGEGT</sequence>
<feature type="region of interest" description="Disordered" evidence="1">
    <location>
        <begin position="1"/>
        <end position="110"/>
    </location>
</feature>
<comment type="caution">
    <text evidence="2">The sequence shown here is derived from an EMBL/GenBank/DDBJ whole genome shotgun (WGS) entry which is preliminary data.</text>
</comment>
<dbReference type="RefSeq" id="WP_132605141.1">
    <property type="nucleotide sequence ID" value="NZ_SMKO01000207.1"/>
</dbReference>
<reference evidence="2 3" key="1">
    <citation type="submission" date="2019-03" db="EMBL/GenBank/DDBJ databases">
        <title>Draft genome sequences of novel Actinobacteria.</title>
        <authorList>
            <person name="Sahin N."/>
            <person name="Ay H."/>
            <person name="Saygin H."/>
        </authorList>
    </citation>
    <scope>NUCLEOTIDE SEQUENCE [LARGE SCALE GENOMIC DNA]</scope>
    <source>
        <strain evidence="2 3">KC310</strain>
    </source>
</reference>
<organism evidence="2 3">
    <name type="scientific">Nonomuraea deserti</name>
    <dbReference type="NCBI Taxonomy" id="1848322"/>
    <lineage>
        <taxon>Bacteria</taxon>
        <taxon>Bacillati</taxon>
        <taxon>Actinomycetota</taxon>
        <taxon>Actinomycetes</taxon>
        <taxon>Streptosporangiales</taxon>
        <taxon>Streptosporangiaceae</taxon>
        <taxon>Nonomuraea</taxon>
    </lineage>
</organism>
<feature type="region of interest" description="Disordered" evidence="1">
    <location>
        <begin position="131"/>
        <end position="232"/>
    </location>
</feature>
<evidence type="ECO:0000313" key="3">
    <source>
        <dbReference type="Proteomes" id="UP000295258"/>
    </source>
</evidence>
<keyword evidence="3" id="KW-1185">Reference proteome</keyword>
<dbReference type="Proteomes" id="UP000295258">
    <property type="component" value="Unassembled WGS sequence"/>
</dbReference>
<accession>A0A4R4UI62</accession>
<evidence type="ECO:0000256" key="1">
    <source>
        <dbReference type="SAM" id="MobiDB-lite"/>
    </source>
</evidence>
<feature type="compositionally biased region" description="Low complexity" evidence="1">
    <location>
        <begin position="136"/>
        <end position="156"/>
    </location>
</feature>
<dbReference type="EMBL" id="SMKO01000207">
    <property type="protein sequence ID" value="TDC91361.1"/>
    <property type="molecule type" value="Genomic_DNA"/>
</dbReference>
<feature type="compositionally biased region" description="Pro residues" evidence="1">
    <location>
        <begin position="62"/>
        <end position="92"/>
    </location>
</feature>
<proteinExistence type="predicted"/>
<evidence type="ECO:0000313" key="2">
    <source>
        <dbReference type="EMBL" id="TDC91361.1"/>
    </source>
</evidence>
<gene>
    <name evidence="2" type="ORF">E1292_42645</name>
</gene>